<dbReference type="RefSeq" id="WP_387716601.1">
    <property type="nucleotide sequence ID" value="NZ_JBIAPI010000002.1"/>
</dbReference>
<protein>
    <recommendedName>
        <fullName evidence="4">Saccharopine dehydrogenase</fullName>
    </recommendedName>
</protein>
<organism evidence="2 3">
    <name type="scientific">Nocardia suismassiliense</name>
    <dbReference type="NCBI Taxonomy" id="2077092"/>
    <lineage>
        <taxon>Bacteria</taxon>
        <taxon>Bacillati</taxon>
        <taxon>Actinomycetota</taxon>
        <taxon>Actinomycetes</taxon>
        <taxon>Mycobacteriales</taxon>
        <taxon>Nocardiaceae</taxon>
        <taxon>Nocardia</taxon>
    </lineage>
</organism>
<proteinExistence type="predicted"/>
<feature type="region of interest" description="Disordered" evidence="1">
    <location>
        <begin position="1"/>
        <end position="22"/>
    </location>
</feature>
<keyword evidence="3" id="KW-1185">Reference proteome</keyword>
<evidence type="ECO:0008006" key="4">
    <source>
        <dbReference type="Google" id="ProtNLM"/>
    </source>
</evidence>
<gene>
    <name evidence="2" type="ORF">ACFYV7_11885</name>
</gene>
<reference evidence="2 3" key="1">
    <citation type="submission" date="2024-10" db="EMBL/GenBank/DDBJ databases">
        <title>The Natural Products Discovery Center: Release of the First 8490 Sequenced Strains for Exploring Actinobacteria Biosynthetic Diversity.</title>
        <authorList>
            <person name="Kalkreuter E."/>
            <person name="Kautsar S.A."/>
            <person name="Yang D."/>
            <person name="Bader C.D."/>
            <person name="Teijaro C.N."/>
            <person name="Fluegel L."/>
            <person name="Davis C.M."/>
            <person name="Simpson J.R."/>
            <person name="Lauterbach L."/>
            <person name="Steele A.D."/>
            <person name="Gui C."/>
            <person name="Meng S."/>
            <person name="Li G."/>
            <person name="Viehrig K."/>
            <person name="Ye F."/>
            <person name="Su P."/>
            <person name="Kiefer A.F."/>
            <person name="Nichols A."/>
            <person name="Cepeda A.J."/>
            <person name="Yan W."/>
            <person name="Fan B."/>
            <person name="Jiang Y."/>
            <person name="Adhikari A."/>
            <person name="Zheng C.-J."/>
            <person name="Schuster L."/>
            <person name="Cowan T.M."/>
            <person name="Smanski M.J."/>
            <person name="Chevrette M.G."/>
            <person name="De Carvalho L.P.S."/>
            <person name="Shen B."/>
        </authorList>
    </citation>
    <scope>NUCLEOTIDE SEQUENCE [LARGE SCALE GENOMIC DNA]</scope>
    <source>
        <strain evidence="2 3">NPDC003040</strain>
    </source>
</reference>
<comment type="caution">
    <text evidence="2">The sequence shown here is derived from an EMBL/GenBank/DDBJ whole genome shotgun (WGS) entry which is preliminary data.</text>
</comment>
<evidence type="ECO:0000313" key="2">
    <source>
        <dbReference type="EMBL" id="MFF3223483.1"/>
    </source>
</evidence>
<dbReference type="EMBL" id="JBIAPI010000002">
    <property type="protein sequence ID" value="MFF3223483.1"/>
    <property type="molecule type" value="Genomic_DNA"/>
</dbReference>
<dbReference type="Proteomes" id="UP001601948">
    <property type="component" value="Unassembled WGS sequence"/>
</dbReference>
<evidence type="ECO:0000256" key="1">
    <source>
        <dbReference type="SAM" id="MobiDB-lite"/>
    </source>
</evidence>
<name>A0ABW6QQZ6_9NOCA</name>
<sequence>MTEAPLRDLASTDPTPPQPVDEFGRSAQRFLVEVVVRSGATEHRAVAAGRDIYAVSAPIVVEALSHIASASQVGLLTAGQIAAPGEVLRALHPVHLDRLEITAG</sequence>
<evidence type="ECO:0000313" key="3">
    <source>
        <dbReference type="Proteomes" id="UP001601948"/>
    </source>
</evidence>
<accession>A0ABW6QQZ6</accession>